<feature type="repeat" description="PPR" evidence="2">
    <location>
        <begin position="418"/>
        <end position="452"/>
    </location>
</feature>
<accession>A0A9N9HP56</accession>
<dbReference type="EMBL" id="CAJVPV010016576">
    <property type="protein sequence ID" value="CAG8698810.1"/>
    <property type="molecule type" value="Genomic_DNA"/>
</dbReference>
<dbReference type="PANTHER" id="PTHR47933:SF11">
    <property type="entry name" value="PENTATRICOPEPTIDE REPEAT-CONTAINING PROTEIN 2"/>
    <property type="match status" value="1"/>
</dbReference>
<name>A0A9N9HP56_9GLOM</name>
<dbReference type="InterPro" id="IPR051240">
    <property type="entry name" value="Mito_RNA-Proc/Resp"/>
</dbReference>
<keyword evidence="1" id="KW-0677">Repeat</keyword>
<dbReference type="InterPro" id="IPR011990">
    <property type="entry name" value="TPR-like_helical_dom_sf"/>
</dbReference>
<dbReference type="InterPro" id="IPR002885">
    <property type="entry name" value="PPR_rpt"/>
</dbReference>
<feature type="repeat" description="PPR" evidence="2">
    <location>
        <begin position="348"/>
        <end position="382"/>
    </location>
</feature>
<reference evidence="3" key="1">
    <citation type="submission" date="2021-06" db="EMBL/GenBank/DDBJ databases">
        <authorList>
            <person name="Kallberg Y."/>
            <person name="Tangrot J."/>
            <person name="Rosling A."/>
        </authorList>
    </citation>
    <scope>NUCLEOTIDE SEQUENCE</scope>
    <source>
        <strain evidence="3">CL551</strain>
    </source>
</reference>
<dbReference type="Pfam" id="PF01535">
    <property type="entry name" value="PPR"/>
    <property type="match status" value="1"/>
</dbReference>
<evidence type="ECO:0000256" key="2">
    <source>
        <dbReference type="PROSITE-ProRule" id="PRU00708"/>
    </source>
</evidence>
<keyword evidence="4" id="KW-1185">Reference proteome</keyword>
<gene>
    <name evidence="3" type="ORF">AMORRO_LOCUS12000</name>
</gene>
<feature type="repeat" description="PPR" evidence="2">
    <location>
        <begin position="313"/>
        <end position="347"/>
    </location>
</feature>
<sequence>EMDQLGVRPNIITFNTIIHGLLNFHDFKGAERCLDIMQTFEITPDVRTFNILMSGYLDIGNVRAVEKIYSKMLKLKLQPGLDTYHTLMLTLIRMGKPQQALNIMDYIIIRRLQVVRTFNIIINMYIKMKDFSMARETLSRMHSTGLHPDVITYSTFISGYVNDQNLDEAMRYFDEMIKQGITPNLFVFNILLKGYLSVHGMKGANTIITRMSEHNVTPDQVTYNILMRYIKERNHDYDFEEAMRQYYEMLDKGFKPSNRTFNTILGLAMKKDIYENRFKSRLIKYNNDQINSKSKSAMEIILTEMMKNHFVLDVVTYGILMKNFIHYQNMEGAEKLIQIMQHNAVKPNQTTFNILLDGYTKIPDMDLAEMTVKRMLSQGFHKTIHVYHSLINGYANSGNTEAAYKEFEEMKQVGITPDNISYTSLINMFANNRQVKRAQQAFDYMHAQGIRLDLISFTVLMKAYASVGNVRGCRSIFTQMISAGYEPDGAVILVMLNAYNNSEDISGAIGYLKDPLVIRNLDTWHYNIILNMLARDRFLARETFQLFMKMLCNNDQQSDSSLMTEQSDNGMNASISPSTQMFPLPDIDSVHIMVSHFSRNQQWSYITKVWNELYKRGISPRSVDYIIFMRAFSKIKETDKMVEVWDKFKTLDPPSTQITRMMNVVRDYGIRAGLTESNVYKG</sequence>
<dbReference type="NCBIfam" id="TIGR00756">
    <property type="entry name" value="PPR"/>
    <property type="match status" value="7"/>
</dbReference>
<organism evidence="3 4">
    <name type="scientific">Acaulospora morrowiae</name>
    <dbReference type="NCBI Taxonomy" id="94023"/>
    <lineage>
        <taxon>Eukaryota</taxon>
        <taxon>Fungi</taxon>
        <taxon>Fungi incertae sedis</taxon>
        <taxon>Mucoromycota</taxon>
        <taxon>Glomeromycotina</taxon>
        <taxon>Glomeromycetes</taxon>
        <taxon>Diversisporales</taxon>
        <taxon>Acaulosporaceae</taxon>
        <taxon>Acaulospora</taxon>
    </lineage>
</organism>
<protein>
    <submittedName>
        <fullName evidence="3">17766_t:CDS:1</fullName>
    </submittedName>
</protein>
<dbReference type="Proteomes" id="UP000789342">
    <property type="component" value="Unassembled WGS sequence"/>
</dbReference>
<dbReference type="Pfam" id="PF13041">
    <property type="entry name" value="PPR_2"/>
    <property type="match status" value="4"/>
</dbReference>
<proteinExistence type="predicted"/>
<evidence type="ECO:0000256" key="1">
    <source>
        <dbReference type="ARBA" id="ARBA00022737"/>
    </source>
</evidence>
<feature type="non-terminal residue" evidence="3">
    <location>
        <position position="1"/>
    </location>
</feature>
<dbReference type="PROSITE" id="PS51375">
    <property type="entry name" value="PPR"/>
    <property type="match status" value="10"/>
</dbReference>
<dbReference type="SUPFAM" id="SSF81901">
    <property type="entry name" value="HCP-like"/>
    <property type="match status" value="1"/>
</dbReference>
<comment type="caution">
    <text evidence="3">The sequence shown here is derived from an EMBL/GenBank/DDBJ whole genome shotgun (WGS) entry which is preliminary data.</text>
</comment>
<dbReference type="AlphaFoldDB" id="A0A9N9HP56"/>
<evidence type="ECO:0000313" key="4">
    <source>
        <dbReference type="Proteomes" id="UP000789342"/>
    </source>
</evidence>
<feature type="repeat" description="PPR" evidence="2">
    <location>
        <begin position="383"/>
        <end position="417"/>
    </location>
</feature>
<dbReference type="PANTHER" id="PTHR47933">
    <property type="entry name" value="PENTATRICOPEPTIDE REPEAT-CONTAINING PROTEIN 1, MITOCHONDRIAL"/>
    <property type="match status" value="1"/>
</dbReference>
<feature type="repeat" description="PPR" evidence="2">
    <location>
        <begin position="219"/>
        <end position="256"/>
    </location>
</feature>
<dbReference type="OrthoDB" id="185373at2759"/>
<feature type="repeat" description="PPR" evidence="2">
    <location>
        <begin position="45"/>
        <end position="79"/>
    </location>
</feature>
<dbReference type="Gene3D" id="1.25.40.10">
    <property type="entry name" value="Tetratricopeptide repeat domain"/>
    <property type="match status" value="7"/>
</dbReference>
<feature type="repeat" description="PPR" evidence="2">
    <location>
        <begin position="114"/>
        <end position="148"/>
    </location>
</feature>
<feature type="repeat" description="PPR" evidence="2">
    <location>
        <begin position="10"/>
        <end position="44"/>
    </location>
</feature>
<dbReference type="GO" id="GO:0003729">
    <property type="term" value="F:mRNA binding"/>
    <property type="evidence" value="ECO:0007669"/>
    <property type="project" value="TreeGrafter"/>
</dbReference>
<feature type="repeat" description="PPR" evidence="2">
    <location>
        <begin position="453"/>
        <end position="487"/>
    </location>
</feature>
<evidence type="ECO:0000313" key="3">
    <source>
        <dbReference type="EMBL" id="CAG8698810.1"/>
    </source>
</evidence>
<dbReference type="Pfam" id="PF13812">
    <property type="entry name" value="PPR_3"/>
    <property type="match status" value="1"/>
</dbReference>
<feature type="repeat" description="PPR" evidence="2">
    <location>
        <begin position="149"/>
        <end position="183"/>
    </location>
</feature>